<name>A0ABP4X390_9ACTN</name>
<feature type="domain" description="Major facilitator superfamily (MFS) profile" evidence="8">
    <location>
        <begin position="226"/>
        <end position="446"/>
    </location>
</feature>
<evidence type="ECO:0000256" key="2">
    <source>
        <dbReference type="ARBA" id="ARBA00022475"/>
    </source>
</evidence>
<feature type="transmembrane region" description="Helical" evidence="7">
    <location>
        <begin position="319"/>
        <end position="342"/>
    </location>
</feature>
<accession>A0ABP4X390</accession>
<gene>
    <name evidence="9" type="ORF">GCM10009681_42260</name>
</gene>
<keyword evidence="10" id="KW-1185">Reference proteome</keyword>
<comment type="caution">
    <text evidence="9">The sequence shown here is derived from an EMBL/GenBank/DDBJ whole genome shotgun (WGS) entry which is preliminary data.</text>
</comment>
<dbReference type="CDD" id="cd06173">
    <property type="entry name" value="MFS_MefA_like"/>
    <property type="match status" value="1"/>
</dbReference>
<feature type="transmembrane region" description="Helical" evidence="7">
    <location>
        <begin position="220"/>
        <end position="243"/>
    </location>
</feature>
<proteinExistence type="predicted"/>
<evidence type="ECO:0000256" key="7">
    <source>
        <dbReference type="SAM" id="Phobius"/>
    </source>
</evidence>
<feature type="compositionally biased region" description="Basic residues" evidence="6">
    <location>
        <begin position="436"/>
        <end position="446"/>
    </location>
</feature>
<evidence type="ECO:0000256" key="5">
    <source>
        <dbReference type="ARBA" id="ARBA00023136"/>
    </source>
</evidence>
<sequence length="446" mass="46182">MSTDKASRAATFGELFAIPAYRYLLVANVLSWLGDYVAKAAITTLVFHSTGSVGLSALAFGITYLPWLVGGPLLASIAERRPYRSVMVGCDLVRALLMALLAVPGLPVGLILVLVFVAELASPPFQAARSALLPQILKQDRYVVGVSLQASSGQAAQVAGYAIGALLAVSSPRAALIANSLTFVVSATLLRLGLGTQGSVAASSGAIQHLGRDTMDGFRVVFGSPVLRAVAVLVFSVMLFASVPEGLAAAWAVEVSESRADLGWIQGAIMMAGPLGFILGGLVVGRLVRPDLRRQLVQPFSVLAPLALVPAFADPPAALLVTMCAVCGFSVAGMMPAANGLFVQALPPDYRARAFGVMQGGVQLAQGVGLVATGTLADRYGVSTVVGGWSVAGALLLVLIWLRWPRLPHAAHAIADKDLVSSGRSAGGQLQAPPTRTRKTRAARGT</sequence>
<dbReference type="EMBL" id="BAAALS010000023">
    <property type="protein sequence ID" value="GAA1766722.1"/>
    <property type="molecule type" value="Genomic_DNA"/>
</dbReference>
<feature type="region of interest" description="Disordered" evidence="6">
    <location>
        <begin position="423"/>
        <end position="446"/>
    </location>
</feature>
<feature type="transmembrane region" description="Helical" evidence="7">
    <location>
        <begin position="12"/>
        <end position="33"/>
    </location>
</feature>
<keyword evidence="3 7" id="KW-0812">Transmembrane</keyword>
<feature type="transmembrane region" description="Helical" evidence="7">
    <location>
        <begin position="296"/>
        <end position="313"/>
    </location>
</feature>
<dbReference type="InterPro" id="IPR020846">
    <property type="entry name" value="MFS_dom"/>
</dbReference>
<dbReference type="InterPro" id="IPR011701">
    <property type="entry name" value="MFS"/>
</dbReference>
<dbReference type="PANTHER" id="PTHR23513">
    <property type="entry name" value="INTEGRAL MEMBRANE EFFLUX PROTEIN-RELATED"/>
    <property type="match status" value="1"/>
</dbReference>
<evidence type="ECO:0000256" key="3">
    <source>
        <dbReference type="ARBA" id="ARBA00022692"/>
    </source>
</evidence>
<evidence type="ECO:0000256" key="1">
    <source>
        <dbReference type="ARBA" id="ARBA00004651"/>
    </source>
</evidence>
<dbReference type="PANTHER" id="PTHR23513:SF11">
    <property type="entry name" value="STAPHYLOFERRIN A TRANSPORTER"/>
    <property type="match status" value="1"/>
</dbReference>
<dbReference type="PROSITE" id="PS50850">
    <property type="entry name" value="MFS"/>
    <property type="match status" value="1"/>
</dbReference>
<protein>
    <submittedName>
        <fullName evidence="9">MFS transporter</fullName>
    </submittedName>
</protein>
<evidence type="ECO:0000313" key="10">
    <source>
        <dbReference type="Proteomes" id="UP001500655"/>
    </source>
</evidence>
<dbReference type="SUPFAM" id="SSF103473">
    <property type="entry name" value="MFS general substrate transporter"/>
    <property type="match status" value="1"/>
</dbReference>
<feature type="transmembrane region" description="Helical" evidence="7">
    <location>
        <begin position="380"/>
        <end position="402"/>
    </location>
</feature>
<evidence type="ECO:0000256" key="6">
    <source>
        <dbReference type="SAM" id="MobiDB-lite"/>
    </source>
</evidence>
<comment type="subcellular location">
    <subcellularLocation>
        <location evidence="1">Cell membrane</location>
        <topology evidence="1">Multi-pass membrane protein</topology>
    </subcellularLocation>
</comment>
<keyword evidence="4 7" id="KW-1133">Transmembrane helix</keyword>
<keyword evidence="5 7" id="KW-0472">Membrane</keyword>
<evidence type="ECO:0000313" key="9">
    <source>
        <dbReference type="EMBL" id="GAA1766722.1"/>
    </source>
</evidence>
<dbReference type="PRINTS" id="PR01988">
    <property type="entry name" value="EXPORTERBACE"/>
</dbReference>
<evidence type="ECO:0000259" key="8">
    <source>
        <dbReference type="PROSITE" id="PS50850"/>
    </source>
</evidence>
<dbReference type="Gene3D" id="1.20.1250.20">
    <property type="entry name" value="MFS general substrate transporter like domains"/>
    <property type="match status" value="1"/>
</dbReference>
<dbReference type="Proteomes" id="UP001500655">
    <property type="component" value="Unassembled WGS sequence"/>
</dbReference>
<dbReference type="RefSeq" id="WP_344084724.1">
    <property type="nucleotide sequence ID" value="NZ_BAAALS010000023.1"/>
</dbReference>
<organism evidence="9 10">
    <name type="scientific">Luedemannella helvata</name>
    <dbReference type="NCBI Taxonomy" id="349315"/>
    <lineage>
        <taxon>Bacteria</taxon>
        <taxon>Bacillati</taxon>
        <taxon>Actinomycetota</taxon>
        <taxon>Actinomycetes</taxon>
        <taxon>Micromonosporales</taxon>
        <taxon>Micromonosporaceae</taxon>
        <taxon>Luedemannella</taxon>
    </lineage>
</organism>
<feature type="transmembrane region" description="Helical" evidence="7">
    <location>
        <begin position="53"/>
        <end position="75"/>
    </location>
</feature>
<reference evidence="10" key="1">
    <citation type="journal article" date="2019" name="Int. J. Syst. Evol. Microbiol.">
        <title>The Global Catalogue of Microorganisms (GCM) 10K type strain sequencing project: providing services to taxonomists for standard genome sequencing and annotation.</title>
        <authorList>
            <consortium name="The Broad Institute Genomics Platform"/>
            <consortium name="The Broad Institute Genome Sequencing Center for Infectious Disease"/>
            <person name="Wu L."/>
            <person name="Ma J."/>
        </authorList>
    </citation>
    <scope>NUCLEOTIDE SEQUENCE [LARGE SCALE GENOMIC DNA]</scope>
    <source>
        <strain evidence="10">JCM 13249</strain>
    </source>
</reference>
<dbReference type="InterPro" id="IPR022324">
    <property type="entry name" value="Bacilysin_exporter_BacE_put"/>
</dbReference>
<dbReference type="Pfam" id="PF07690">
    <property type="entry name" value="MFS_1"/>
    <property type="match status" value="1"/>
</dbReference>
<feature type="transmembrane region" description="Helical" evidence="7">
    <location>
        <begin position="354"/>
        <end position="374"/>
    </location>
</feature>
<keyword evidence="2" id="KW-1003">Cell membrane</keyword>
<feature type="transmembrane region" description="Helical" evidence="7">
    <location>
        <begin position="263"/>
        <end position="284"/>
    </location>
</feature>
<dbReference type="InterPro" id="IPR036259">
    <property type="entry name" value="MFS_trans_sf"/>
</dbReference>
<feature type="transmembrane region" description="Helical" evidence="7">
    <location>
        <begin position="96"/>
        <end position="118"/>
    </location>
</feature>
<evidence type="ECO:0000256" key="4">
    <source>
        <dbReference type="ARBA" id="ARBA00022989"/>
    </source>
</evidence>